<reference evidence="2 3" key="1">
    <citation type="submission" date="2019-07" db="EMBL/GenBank/DDBJ databases">
        <title>Serratia strains were isolated from fresh produce.</title>
        <authorList>
            <person name="Cho G.-S."/>
            <person name="Stein M."/>
            <person name="Lee W."/>
            <person name="Suh S.H."/>
            <person name="Franz C.M.A.P."/>
        </authorList>
    </citation>
    <scope>NUCLEOTIDE SEQUENCE [LARGE SCALE GENOMIC DNA]</scope>
    <source>
        <strain evidence="2 3">S17</strain>
    </source>
</reference>
<protein>
    <submittedName>
        <fullName evidence="2">Uncharacterized protein</fullName>
    </submittedName>
</protein>
<evidence type="ECO:0000313" key="3">
    <source>
        <dbReference type="Proteomes" id="UP000321307"/>
    </source>
</evidence>
<comment type="caution">
    <text evidence="2">The sequence shown here is derived from an EMBL/GenBank/DDBJ whole genome shotgun (WGS) entry which is preliminary data.</text>
</comment>
<evidence type="ECO:0000256" key="1">
    <source>
        <dbReference type="SAM" id="Phobius"/>
    </source>
</evidence>
<organism evidence="2 3">
    <name type="scientific">Serratia ureilytica</name>
    <dbReference type="NCBI Taxonomy" id="300181"/>
    <lineage>
        <taxon>Bacteria</taxon>
        <taxon>Pseudomonadati</taxon>
        <taxon>Pseudomonadota</taxon>
        <taxon>Gammaproteobacteria</taxon>
        <taxon>Enterobacterales</taxon>
        <taxon>Yersiniaceae</taxon>
        <taxon>Serratia</taxon>
    </lineage>
</organism>
<name>A0A9X9C7H6_9GAMM</name>
<evidence type="ECO:0000313" key="2">
    <source>
        <dbReference type="EMBL" id="TXE33047.1"/>
    </source>
</evidence>
<dbReference type="RefSeq" id="WP_147837880.1">
    <property type="nucleotide sequence ID" value="NZ_VOUP01000001.1"/>
</dbReference>
<accession>A0A9X9C7H6</accession>
<dbReference type="EMBL" id="VOUP01000001">
    <property type="protein sequence ID" value="TXE33047.1"/>
    <property type="molecule type" value="Genomic_DNA"/>
</dbReference>
<keyword evidence="1" id="KW-0472">Membrane</keyword>
<sequence length="211" mass="24687">MELGSLTDWLLVFANFIMALSAGYAAYKAKDWLKAQTKTKGLEAAIEKFSKLDEQYSDAMDSKKRIANFSSRIEQLNEFHGKVVEFYIDQTKTEYAEIKKARTLAIRLKREIFSIERLGIEIIEREQLENICNCLIRSHTVSAIFILTAQQFLKSKHPDDKYLKYKIQFEDIDSFSKNTLADIYTLKDEASIKLDSYYDELMMVKVHEFFR</sequence>
<keyword evidence="1" id="KW-1133">Transmembrane helix</keyword>
<dbReference type="Proteomes" id="UP000321307">
    <property type="component" value="Unassembled WGS sequence"/>
</dbReference>
<proteinExistence type="predicted"/>
<dbReference type="AlphaFoldDB" id="A0A9X9C7H6"/>
<keyword evidence="1" id="KW-0812">Transmembrane</keyword>
<gene>
    <name evidence="2" type="ORF">FOT63_03030</name>
</gene>
<feature type="transmembrane region" description="Helical" evidence="1">
    <location>
        <begin position="6"/>
        <end position="27"/>
    </location>
</feature>